<dbReference type="PROSITE" id="PS50966">
    <property type="entry name" value="ZF_SWIM"/>
    <property type="match status" value="1"/>
</dbReference>
<sequence length="212" mass="23538">MAKNKPTFRMEQIAHSHHRSNKIEDSKIKIIDQKIWLVQSSSGPTLYSVSINDHRSCMGCPLSCPECKICIHYYTCTCIDFKIKGNFCKHVHACVRISDKKQTCLTTNEEVTTSAFESHNNSVVMGSQEQPTHLRDAVSASSQLTALLNAALGIAGSAIDEGKLKACKKIEEATQILQSNKNVSENSNSSGPHFSELPDMPSHRNIDQQRFC</sequence>
<gene>
    <name evidence="4" type="ORF">MEUPH1_LOCUS14778</name>
</gene>
<keyword evidence="1" id="KW-0863">Zinc-finger</keyword>
<keyword evidence="1" id="KW-0479">Metal-binding</keyword>
<evidence type="ECO:0000256" key="2">
    <source>
        <dbReference type="SAM" id="MobiDB-lite"/>
    </source>
</evidence>
<feature type="compositionally biased region" description="Basic and acidic residues" evidence="2">
    <location>
        <begin position="201"/>
        <end position="212"/>
    </location>
</feature>
<evidence type="ECO:0000256" key="1">
    <source>
        <dbReference type="PROSITE-ProRule" id="PRU00325"/>
    </source>
</evidence>
<evidence type="ECO:0000313" key="5">
    <source>
        <dbReference type="Proteomes" id="UP001160148"/>
    </source>
</evidence>
<protein>
    <recommendedName>
        <fullName evidence="3">SWIM-type domain-containing protein</fullName>
    </recommendedName>
</protein>
<accession>A0AAV0WU45</accession>
<dbReference type="Proteomes" id="UP001160148">
    <property type="component" value="Unassembled WGS sequence"/>
</dbReference>
<comment type="caution">
    <text evidence="4">The sequence shown here is derived from an EMBL/GenBank/DDBJ whole genome shotgun (WGS) entry which is preliminary data.</text>
</comment>
<evidence type="ECO:0000259" key="3">
    <source>
        <dbReference type="PROSITE" id="PS50966"/>
    </source>
</evidence>
<evidence type="ECO:0000313" key="4">
    <source>
        <dbReference type="EMBL" id="CAI6359358.1"/>
    </source>
</evidence>
<dbReference type="InterPro" id="IPR007527">
    <property type="entry name" value="Znf_SWIM"/>
</dbReference>
<feature type="region of interest" description="Disordered" evidence="2">
    <location>
        <begin position="178"/>
        <end position="212"/>
    </location>
</feature>
<reference evidence="4 5" key="1">
    <citation type="submission" date="2023-01" db="EMBL/GenBank/DDBJ databases">
        <authorList>
            <person name="Whitehead M."/>
        </authorList>
    </citation>
    <scope>NUCLEOTIDE SEQUENCE [LARGE SCALE GENOMIC DNA]</scope>
</reference>
<dbReference type="EMBL" id="CARXXK010000002">
    <property type="protein sequence ID" value="CAI6359358.1"/>
    <property type="molecule type" value="Genomic_DNA"/>
</dbReference>
<feature type="compositionally biased region" description="Low complexity" evidence="2">
    <location>
        <begin position="179"/>
        <end position="190"/>
    </location>
</feature>
<dbReference type="GO" id="GO:0008270">
    <property type="term" value="F:zinc ion binding"/>
    <property type="evidence" value="ECO:0007669"/>
    <property type="project" value="UniProtKB-KW"/>
</dbReference>
<keyword evidence="5" id="KW-1185">Reference proteome</keyword>
<keyword evidence="1" id="KW-0862">Zinc</keyword>
<feature type="domain" description="SWIM-type" evidence="3">
    <location>
        <begin position="47"/>
        <end position="99"/>
    </location>
</feature>
<proteinExistence type="predicted"/>
<name>A0AAV0WU45_9HEMI</name>
<dbReference type="AlphaFoldDB" id="A0AAV0WU45"/>
<organism evidence="4 5">
    <name type="scientific">Macrosiphum euphorbiae</name>
    <name type="common">potato aphid</name>
    <dbReference type="NCBI Taxonomy" id="13131"/>
    <lineage>
        <taxon>Eukaryota</taxon>
        <taxon>Metazoa</taxon>
        <taxon>Ecdysozoa</taxon>
        <taxon>Arthropoda</taxon>
        <taxon>Hexapoda</taxon>
        <taxon>Insecta</taxon>
        <taxon>Pterygota</taxon>
        <taxon>Neoptera</taxon>
        <taxon>Paraneoptera</taxon>
        <taxon>Hemiptera</taxon>
        <taxon>Sternorrhyncha</taxon>
        <taxon>Aphidomorpha</taxon>
        <taxon>Aphidoidea</taxon>
        <taxon>Aphididae</taxon>
        <taxon>Macrosiphini</taxon>
        <taxon>Macrosiphum</taxon>
    </lineage>
</organism>